<feature type="compositionally biased region" description="Basic residues" evidence="1">
    <location>
        <begin position="100"/>
        <end position="111"/>
    </location>
</feature>
<gene>
    <name evidence="2" type="ORF">Scinn_37600</name>
</gene>
<comment type="caution">
    <text evidence="2">The sequence shown here is derived from an EMBL/GenBank/DDBJ whole genome shotgun (WGS) entry which is preliminary data.</text>
</comment>
<feature type="compositionally biased region" description="Basic and acidic residues" evidence="1">
    <location>
        <begin position="1"/>
        <end position="11"/>
    </location>
</feature>
<organism evidence="2 3">
    <name type="scientific">Streptomyces virginiae</name>
    <name type="common">Streptomyces cinnamonensis</name>
    <dbReference type="NCBI Taxonomy" id="1961"/>
    <lineage>
        <taxon>Bacteria</taxon>
        <taxon>Bacillati</taxon>
        <taxon>Actinomycetota</taxon>
        <taxon>Actinomycetes</taxon>
        <taxon>Kitasatosporales</taxon>
        <taxon>Streptomycetaceae</taxon>
        <taxon>Streptomyces</taxon>
    </lineage>
</organism>
<keyword evidence="3" id="KW-1185">Reference proteome</keyword>
<feature type="compositionally biased region" description="Low complexity" evidence="1">
    <location>
        <begin position="82"/>
        <end position="99"/>
    </location>
</feature>
<dbReference type="Pfam" id="PF21983">
    <property type="entry name" value="NikA-like"/>
    <property type="match status" value="1"/>
</dbReference>
<dbReference type="GeneID" id="94359408"/>
<evidence type="ECO:0000313" key="3">
    <source>
        <dbReference type="Proteomes" id="UP000660554"/>
    </source>
</evidence>
<evidence type="ECO:0000256" key="1">
    <source>
        <dbReference type="SAM" id="MobiDB-lite"/>
    </source>
</evidence>
<reference evidence="3" key="1">
    <citation type="submission" date="2020-09" db="EMBL/GenBank/DDBJ databases">
        <title>Whole genome shotgun sequence of Streptomyces cinnamonensis NBRC 15873.</title>
        <authorList>
            <person name="Komaki H."/>
            <person name="Tamura T."/>
        </authorList>
    </citation>
    <scope>NUCLEOTIDE SEQUENCE [LARGE SCALE GENOMIC DNA]</scope>
    <source>
        <strain evidence="3">NBRC 15873</strain>
    </source>
</reference>
<accession>A0ABQ3NNG6</accession>
<proteinExistence type="predicted"/>
<evidence type="ECO:0000313" key="2">
    <source>
        <dbReference type="EMBL" id="GHI14297.1"/>
    </source>
</evidence>
<name>A0ABQ3NNG6_STRVG</name>
<feature type="region of interest" description="Disordered" evidence="1">
    <location>
        <begin position="1"/>
        <end position="111"/>
    </location>
</feature>
<evidence type="ECO:0008006" key="4">
    <source>
        <dbReference type="Google" id="ProtNLM"/>
    </source>
</evidence>
<protein>
    <recommendedName>
        <fullName evidence="4">Bacterial mobilisation domain-containing protein</fullName>
    </recommendedName>
</protein>
<dbReference type="InterPro" id="IPR053842">
    <property type="entry name" value="NikA-like"/>
</dbReference>
<dbReference type="RefSeq" id="WP_191869049.1">
    <property type="nucleotide sequence ID" value="NZ_BMRU01000011.1"/>
</dbReference>
<sequence>MTSAENPREAEQDQPIRPAESLERDQRSPGTNLFPGEASYPFGHSTIGGVSKGFPAPGGQGLVRRRGTPDEEAATGGGSQSGGDQQPTHETASAAPAAARTRRRAYKRRQRPNVCSVRMSDDELVLVATAAKTAGVTLAGFFARAALTAARDPQTSAAAIAGRREMVAELFAARRHLGQIGNNLNQLTRTINSGAQPPDAQLDAVLDAVHGASARVQGATDQLLEHT</sequence>
<dbReference type="EMBL" id="BNDV01000008">
    <property type="protein sequence ID" value="GHI14297.1"/>
    <property type="molecule type" value="Genomic_DNA"/>
</dbReference>
<dbReference type="Proteomes" id="UP000660554">
    <property type="component" value="Unassembled WGS sequence"/>
</dbReference>